<dbReference type="EMBL" id="OZ034818">
    <property type="protein sequence ID" value="CAL1388547.1"/>
    <property type="molecule type" value="Genomic_DNA"/>
</dbReference>
<dbReference type="PANTHER" id="PTHR35046:SF26">
    <property type="entry name" value="RNA-DIRECTED DNA POLYMERASE"/>
    <property type="match status" value="1"/>
</dbReference>
<proteinExistence type="predicted"/>
<sequence>MTGNIFRISRRALTIDTVSVSNQRENLFHSRCLIAGNLLSLIVDRGSCANAVSQDMVEKLGLTTNRHPKPYKLHWLDDYGAVQVTRQAKVSFEKRVHKEELEFGVALMQVAHLLLGRPWQFDRGIFQYGGMNCYKIRHGDKKILLKPLSPKEVREDQRQMAANRRRSKAVSSGNQA</sequence>
<gene>
    <name evidence="2" type="ORF">LTRI10_LOCUS29472</name>
</gene>
<dbReference type="AlphaFoldDB" id="A0AAV2ES53"/>
<reference evidence="2 3" key="1">
    <citation type="submission" date="2024-04" db="EMBL/GenBank/DDBJ databases">
        <authorList>
            <person name="Fracassetti M."/>
        </authorList>
    </citation>
    <scope>NUCLEOTIDE SEQUENCE [LARGE SCALE GENOMIC DNA]</scope>
</reference>
<protein>
    <submittedName>
        <fullName evidence="2">Uncharacterized protein</fullName>
    </submittedName>
</protein>
<evidence type="ECO:0000256" key="1">
    <source>
        <dbReference type="SAM" id="MobiDB-lite"/>
    </source>
</evidence>
<dbReference type="CDD" id="cd00303">
    <property type="entry name" value="retropepsin_like"/>
    <property type="match status" value="1"/>
</dbReference>
<keyword evidence="3" id="KW-1185">Reference proteome</keyword>
<feature type="region of interest" description="Disordered" evidence="1">
    <location>
        <begin position="149"/>
        <end position="176"/>
    </location>
</feature>
<dbReference type="InterPro" id="IPR021109">
    <property type="entry name" value="Peptidase_aspartic_dom_sf"/>
</dbReference>
<feature type="compositionally biased region" description="Basic and acidic residues" evidence="1">
    <location>
        <begin position="149"/>
        <end position="158"/>
    </location>
</feature>
<dbReference type="Proteomes" id="UP001497516">
    <property type="component" value="Chromosome 5"/>
</dbReference>
<evidence type="ECO:0000313" key="3">
    <source>
        <dbReference type="Proteomes" id="UP001497516"/>
    </source>
</evidence>
<accession>A0AAV2ES53</accession>
<dbReference type="Gene3D" id="2.40.70.10">
    <property type="entry name" value="Acid Proteases"/>
    <property type="match status" value="1"/>
</dbReference>
<evidence type="ECO:0000313" key="2">
    <source>
        <dbReference type="EMBL" id="CAL1388547.1"/>
    </source>
</evidence>
<name>A0AAV2ES53_9ROSI</name>
<dbReference type="PANTHER" id="PTHR35046">
    <property type="entry name" value="ZINC KNUCKLE (CCHC-TYPE) FAMILY PROTEIN"/>
    <property type="match status" value="1"/>
</dbReference>
<organism evidence="2 3">
    <name type="scientific">Linum trigynum</name>
    <dbReference type="NCBI Taxonomy" id="586398"/>
    <lineage>
        <taxon>Eukaryota</taxon>
        <taxon>Viridiplantae</taxon>
        <taxon>Streptophyta</taxon>
        <taxon>Embryophyta</taxon>
        <taxon>Tracheophyta</taxon>
        <taxon>Spermatophyta</taxon>
        <taxon>Magnoliopsida</taxon>
        <taxon>eudicotyledons</taxon>
        <taxon>Gunneridae</taxon>
        <taxon>Pentapetalae</taxon>
        <taxon>rosids</taxon>
        <taxon>fabids</taxon>
        <taxon>Malpighiales</taxon>
        <taxon>Linaceae</taxon>
        <taxon>Linum</taxon>
    </lineage>
</organism>